<dbReference type="Proteomes" id="UP001595075">
    <property type="component" value="Unassembled WGS sequence"/>
</dbReference>
<sequence>MPPKRGPADINDPSVRPQSKVRKLAAPNPGDVIKDPPLPPMPKPKSVRPRKIRDTLTIEDLVHISAYDRRKYRYQEYLKRAAVTDDPTTTPGGVWKAIKVLGQGVYGIAILFAYKGPDESMPRFIVCKQAGPNDISSLINESQMLVALGKTGSTHVVKMLKSIFFTAGTGVHPEWDPSAYSLKPDQIHYKYHPKLEVGKIYLEYCEEGDFGSYMNRRSAIYPYPSEESIWRILECSVRWLCVLATGTEVPASDIPEATAAETTIPAESPASLQGSQAGDNHTAKTTEARGISTQPGVSSTAKTGLMRVIDKARDLLSPKSRLASAEPLEALPSASFVNVPLQTIIPWDPIVHFDIKANNLFVGSANPTHQNPLRYVHKIADFGMAHFLPVPKTRRMTQFANFGAFAHAKGLKPPEHIYEHDQEDIIGLPGDIWCLAATVHLSITDERIPPRKFRVKFTDQSGISSSYVTQGAKLLELETDQYSTTLLNLLMRCLAFDMRDRPSLASIKETIDGALTVFDTIGLLDKPGLSYERDDLVYDGDLTDEKPLKSKVGRVHRERSKEDFYEDPGESVNLLGFQAARGTGDNVRKGKEKYSGRVAELEIIDSTPELLAKLYPGGEDSDNDA</sequence>
<keyword evidence="2 3" id="KW-0067">ATP-binding</keyword>
<keyword evidence="7" id="KW-1185">Reference proteome</keyword>
<accession>A0ABR4D1B1</accession>
<dbReference type="InterPro" id="IPR008271">
    <property type="entry name" value="Ser/Thr_kinase_AS"/>
</dbReference>
<reference evidence="6 7" key="1">
    <citation type="journal article" date="2024" name="Commun. Biol.">
        <title>Comparative genomic analysis of thermophilic fungi reveals convergent evolutionary adaptations and gene losses.</title>
        <authorList>
            <person name="Steindorff A.S."/>
            <person name="Aguilar-Pontes M.V."/>
            <person name="Robinson A.J."/>
            <person name="Andreopoulos B."/>
            <person name="LaButti K."/>
            <person name="Kuo A."/>
            <person name="Mondo S."/>
            <person name="Riley R."/>
            <person name="Otillar R."/>
            <person name="Haridas S."/>
            <person name="Lipzen A."/>
            <person name="Grimwood J."/>
            <person name="Schmutz J."/>
            <person name="Clum A."/>
            <person name="Reid I.D."/>
            <person name="Moisan M.C."/>
            <person name="Butler G."/>
            <person name="Nguyen T.T.M."/>
            <person name="Dewar K."/>
            <person name="Conant G."/>
            <person name="Drula E."/>
            <person name="Henrissat B."/>
            <person name="Hansel C."/>
            <person name="Singer S."/>
            <person name="Hutchinson M.I."/>
            <person name="de Vries R.P."/>
            <person name="Natvig D.O."/>
            <person name="Powell A.J."/>
            <person name="Tsang A."/>
            <person name="Grigoriev I.V."/>
        </authorList>
    </citation>
    <scope>NUCLEOTIDE SEQUENCE [LARGE SCALE GENOMIC DNA]</scope>
    <source>
        <strain evidence="6 7">CBS 494.80</strain>
    </source>
</reference>
<protein>
    <recommendedName>
        <fullName evidence="5">Protein kinase domain-containing protein</fullName>
    </recommendedName>
</protein>
<dbReference type="InterPro" id="IPR017441">
    <property type="entry name" value="Protein_kinase_ATP_BS"/>
</dbReference>
<dbReference type="PROSITE" id="PS50011">
    <property type="entry name" value="PROTEIN_KINASE_DOM"/>
    <property type="match status" value="1"/>
</dbReference>
<feature type="compositionally biased region" description="Polar residues" evidence="4">
    <location>
        <begin position="288"/>
        <end position="299"/>
    </location>
</feature>
<dbReference type="PANTHER" id="PTHR44305:SF2">
    <property type="entry name" value="SI:DKEY-192D15.2"/>
    <property type="match status" value="1"/>
</dbReference>
<feature type="compositionally biased region" description="Polar residues" evidence="4">
    <location>
        <begin position="271"/>
        <end position="280"/>
    </location>
</feature>
<feature type="binding site" evidence="3">
    <location>
        <position position="128"/>
    </location>
    <ligand>
        <name>ATP</name>
        <dbReference type="ChEBI" id="CHEBI:30616"/>
    </ligand>
</feature>
<evidence type="ECO:0000313" key="7">
    <source>
        <dbReference type="Proteomes" id="UP001595075"/>
    </source>
</evidence>
<proteinExistence type="predicted"/>
<evidence type="ECO:0000256" key="4">
    <source>
        <dbReference type="SAM" id="MobiDB-lite"/>
    </source>
</evidence>
<evidence type="ECO:0000256" key="1">
    <source>
        <dbReference type="ARBA" id="ARBA00022741"/>
    </source>
</evidence>
<evidence type="ECO:0000313" key="6">
    <source>
        <dbReference type="EMBL" id="KAL2075900.1"/>
    </source>
</evidence>
<evidence type="ECO:0000256" key="3">
    <source>
        <dbReference type="PROSITE-ProRule" id="PRU10141"/>
    </source>
</evidence>
<feature type="region of interest" description="Disordered" evidence="4">
    <location>
        <begin position="263"/>
        <end position="299"/>
    </location>
</feature>
<dbReference type="PANTHER" id="PTHR44305">
    <property type="entry name" value="SI:DKEY-192D15.2-RELATED"/>
    <property type="match status" value="1"/>
</dbReference>
<name>A0ABR4D1B1_9HELO</name>
<dbReference type="EMBL" id="JAZHXI010000001">
    <property type="protein sequence ID" value="KAL2075900.1"/>
    <property type="molecule type" value="Genomic_DNA"/>
</dbReference>
<dbReference type="Gene3D" id="1.10.510.10">
    <property type="entry name" value="Transferase(Phosphotransferase) domain 1"/>
    <property type="match status" value="1"/>
</dbReference>
<dbReference type="SUPFAM" id="SSF56112">
    <property type="entry name" value="Protein kinase-like (PK-like)"/>
    <property type="match status" value="1"/>
</dbReference>
<dbReference type="InterPro" id="IPR011009">
    <property type="entry name" value="Kinase-like_dom_sf"/>
</dbReference>
<evidence type="ECO:0000256" key="2">
    <source>
        <dbReference type="ARBA" id="ARBA00022840"/>
    </source>
</evidence>
<dbReference type="Pfam" id="PF00069">
    <property type="entry name" value="Pkinase"/>
    <property type="match status" value="1"/>
</dbReference>
<organism evidence="6 7">
    <name type="scientific">Oculimacula yallundae</name>
    <dbReference type="NCBI Taxonomy" id="86028"/>
    <lineage>
        <taxon>Eukaryota</taxon>
        <taxon>Fungi</taxon>
        <taxon>Dikarya</taxon>
        <taxon>Ascomycota</taxon>
        <taxon>Pezizomycotina</taxon>
        <taxon>Leotiomycetes</taxon>
        <taxon>Helotiales</taxon>
        <taxon>Ploettnerulaceae</taxon>
        <taxon>Oculimacula</taxon>
    </lineage>
</organism>
<feature type="region of interest" description="Disordered" evidence="4">
    <location>
        <begin position="1"/>
        <end position="48"/>
    </location>
</feature>
<evidence type="ECO:0000259" key="5">
    <source>
        <dbReference type="PROSITE" id="PS50011"/>
    </source>
</evidence>
<gene>
    <name evidence="6" type="ORF">VTL71DRAFT_843</name>
</gene>
<dbReference type="InterPro" id="IPR053083">
    <property type="entry name" value="TF_kinase-domain_protein"/>
</dbReference>
<dbReference type="PROSITE" id="PS00107">
    <property type="entry name" value="PROTEIN_KINASE_ATP"/>
    <property type="match status" value="1"/>
</dbReference>
<dbReference type="InterPro" id="IPR000719">
    <property type="entry name" value="Prot_kinase_dom"/>
</dbReference>
<keyword evidence="1 3" id="KW-0547">Nucleotide-binding</keyword>
<dbReference type="PROSITE" id="PS00108">
    <property type="entry name" value="PROTEIN_KINASE_ST"/>
    <property type="match status" value="1"/>
</dbReference>
<feature type="domain" description="Protein kinase" evidence="5">
    <location>
        <begin position="95"/>
        <end position="515"/>
    </location>
</feature>
<comment type="caution">
    <text evidence="6">The sequence shown here is derived from an EMBL/GenBank/DDBJ whole genome shotgun (WGS) entry which is preliminary data.</text>
</comment>